<dbReference type="Proteomes" id="UP000011087">
    <property type="component" value="Unassembled WGS sequence"/>
</dbReference>
<keyword evidence="1" id="KW-0472">Membrane</keyword>
<feature type="transmembrane region" description="Helical" evidence="1">
    <location>
        <begin position="20"/>
        <end position="43"/>
    </location>
</feature>
<dbReference type="RefSeq" id="XP_005840362.1">
    <property type="nucleotide sequence ID" value="XM_005840305.1"/>
</dbReference>
<dbReference type="HOGENOM" id="CLU_1386512_0_0_1"/>
<dbReference type="AlphaFoldDB" id="L1JYE8"/>
<keyword evidence="4" id="KW-1185">Reference proteome</keyword>
<proteinExistence type="predicted"/>
<dbReference type="EnsemblProtists" id="EKX53382">
    <property type="protein sequence ID" value="EKX53382"/>
    <property type="gene ID" value="GUITHDRAFT_101085"/>
</dbReference>
<organism evidence="2">
    <name type="scientific">Guillardia theta (strain CCMP2712)</name>
    <name type="common">Cryptophyte</name>
    <dbReference type="NCBI Taxonomy" id="905079"/>
    <lineage>
        <taxon>Eukaryota</taxon>
        <taxon>Cryptophyceae</taxon>
        <taxon>Pyrenomonadales</taxon>
        <taxon>Geminigeraceae</taxon>
        <taxon>Guillardia</taxon>
    </lineage>
</organism>
<keyword evidence="1" id="KW-1133">Transmembrane helix</keyword>
<sequence length="197" mass="22113">MEMSGDEVRATASGMSTKGQAAITVAVYISGLSVILLSVLASLEPRRDATELASKPKAKRASLHSLKTAIHSKQSKLQNLHNEENPTIYTIFTRGHRERYAPQDYGSYYGPQAYYDGYFRGGQGDSTSPGIDARGVRTVGRQGRGRHVWAFASPYDKYELYRQHGNYVNGVYNYYVRTVNEDQQQEVSDAMAWQVRM</sequence>
<dbReference type="KEGG" id="gtt:GUITHDRAFT_101085"/>
<reference evidence="3" key="3">
    <citation type="submission" date="2016-03" db="UniProtKB">
        <authorList>
            <consortium name="EnsemblProtists"/>
        </authorList>
    </citation>
    <scope>IDENTIFICATION</scope>
</reference>
<keyword evidence="1" id="KW-0812">Transmembrane</keyword>
<reference evidence="4" key="2">
    <citation type="submission" date="2012-11" db="EMBL/GenBank/DDBJ databases">
        <authorList>
            <person name="Kuo A."/>
            <person name="Curtis B.A."/>
            <person name="Tanifuji G."/>
            <person name="Burki F."/>
            <person name="Gruber A."/>
            <person name="Irimia M."/>
            <person name="Maruyama S."/>
            <person name="Arias M.C."/>
            <person name="Ball S.G."/>
            <person name="Gile G.H."/>
            <person name="Hirakawa Y."/>
            <person name="Hopkins J.F."/>
            <person name="Rensing S.A."/>
            <person name="Schmutz J."/>
            <person name="Symeonidi A."/>
            <person name="Elias M."/>
            <person name="Eveleigh R.J."/>
            <person name="Herman E.K."/>
            <person name="Klute M.J."/>
            <person name="Nakayama T."/>
            <person name="Obornik M."/>
            <person name="Reyes-Prieto A."/>
            <person name="Armbrust E.V."/>
            <person name="Aves S.J."/>
            <person name="Beiko R.G."/>
            <person name="Coutinho P."/>
            <person name="Dacks J.B."/>
            <person name="Durnford D.G."/>
            <person name="Fast N.M."/>
            <person name="Green B.R."/>
            <person name="Grisdale C."/>
            <person name="Hempe F."/>
            <person name="Henrissat B."/>
            <person name="Hoppner M.P."/>
            <person name="Ishida K.-I."/>
            <person name="Kim E."/>
            <person name="Koreny L."/>
            <person name="Kroth P.G."/>
            <person name="Liu Y."/>
            <person name="Malik S.-B."/>
            <person name="Maier U.G."/>
            <person name="McRose D."/>
            <person name="Mock T."/>
            <person name="Neilson J.A."/>
            <person name="Onodera N.T."/>
            <person name="Poole A.M."/>
            <person name="Pritham E.J."/>
            <person name="Richards T.A."/>
            <person name="Rocap G."/>
            <person name="Roy S.W."/>
            <person name="Sarai C."/>
            <person name="Schaack S."/>
            <person name="Shirato S."/>
            <person name="Slamovits C.H."/>
            <person name="Spencer D.F."/>
            <person name="Suzuki S."/>
            <person name="Worden A.Z."/>
            <person name="Zauner S."/>
            <person name="Barry K."/>
            <person name="Bell C."/>
            <person name="Bharti A.K."/>
            <person name="Crow J.A."/>
            <person name="Grimwood J."/>
            <person name="Kramer R."/>
            <person name="Lindquist E."/>
            <person name="Lucas S."/>
            <person name="Salamov A."/>
            <person name="McFadden G.I."/>
            <person name="Lane C.E."/>
            <person name="Keeling P.J."/>
            <person name="Gray M.W."/>
            <person name="Grigoriev I.V."/>
            <person name="Archibald J.M."/>
        </authorList>
    </citation>
    <scope>NUCLEOTIDE SEQUENCE</scope>
    <source>
        <strain evidence="4">CCMP2712</strain>
    </source>
</reference>
<protein>
    <submittedName>
        <fullName evidence="2 3">Uncharacterized protein</fullName>
    </submittedName>
</protein>
<evidence type="ECO:0000256" key="1">
    <source>
        <dbReference type="SAM" id="Phobius"/>
    </source>
</evidence>
<reference evidence="2 4" key="1">
    <citation type="journal article" date="2012" name="Nature">
        <title>Algal genomes reveal evolutionary mosaicism and the fate of nucleomorphs.</title>
        <authorList>
            <consortium name="DOE Joint Genome Institute"/>
            <person name="Curtis B.A."/>
            <person name="Tanifuji G."/>
            <person name="Burki F."/>
            <person name="Gruber A."/>
            <person name="Irimia M."/>
            <person name="Maruyama S."/>
            <person name="Arias M.C."/>
            <person name="Ball S.G."/>
            <person name="Gile G.H."/>
            <person name="Hirakawa Y."/>
            <person name="Hopkins J.F."/>
            <person name="Kuo A."/>
            <person name="Rensing S.A."/>
            <person name="Schmutz J."/>
            <person name="Symeonidi A."/>
            <person name="Elias M."/>
            <person name="Eveleigh R.J."/>
            <person name="Herman E.K."/>
            <person name="Klute M.J."/>
            <person name="Nakayama T."/>
            <person name="Obornik M."/>
            <person name="Reyes-Prieto A."/>
            <person name="Armbrust E.V."/>
            <person name="Aves S.J."/>
            <person name="Beiko R.G."/>
            <person name="Coutinho P."/>
            <person name="Dacks J.B."/>
            <person name="Durnford D.G."/>
            <person name="Fast N.M."/>
            <person name="Green B.R."/>
            <person name="Grisdale C.J."/>
            <person name="Hempel F."/>
            <person name="Henrissat B."/>
            <person name="Hoppner M.P."/>
            <person name="Ishida K."/>
            <person name="Kim E."/>
            <person name="Koreny L."/>
            <person name="Kroth P.G."/>
            <person name="Liu Y."/>
            <person name="Malik S.B."/>
            <person name="Maier U.G."/>
            <person name="McRose D."/>
            <person name="Mock T."/>
            <person name="Neilson J.A."/>
            <person name="Onodera N.T."/>
            <person name="Poole A.M."/>
            <person name="Pritham E.J."/>
            <person name="Richards T.A."/>
            <person name="Rocap G."/>
            <person name="Roy S.W."/>
            <person name="Sarai C."/>
            <person name="Schaack S."/>
            <person name="Shirato S."/>
            <person name="Slamovits C.H."/>
            <person name="Spencer D.F."/>
            <person name="Suzuki S."/>
            <person name="Worden A.Z."/>
            <person name="Zauner S."/>
            <person name="Barry K."/>
            <person name="Bell C."/>
            <person name="Bharti A.K."/>
            <person name="Crow J.A."/>
            <person name="Grimwood J."/>
            <person name="Kramer R."/>
            <person name="Lindquist E."/>
            <person name="Lucas S."/>
            <person name="Salamov A."/>
            <person name="McFadden G.I."/>
            <person name="Lane C.E."/>
            <person name="Keeling P.J."/>
            <person name="Gray M.W."/>
            <person name="Grigoriev I.V."/>
            <person name="Archibald J.M."/>
        </authorList>
    </citation>
    <scope>NUCLEOTIDE SEQUENCE</scope>
    <source>
        <strain evidence="2 4">CCMP2712</strain>
    </source>
</reference>
<name>L1JYE8_GUITC</name>
<dbReference type="GeneID" id="17309935"/>
<accession>L1JYE8</accession>
<evidence type="ECO:0000313" key="2">
    <source>
        <dbReference type="EMBL" id="EKX53382.1"/>
    </source>
</evidence>
<dbReference type="EMBL" id="JH992970">
    <property type="protein sequence ID" value="EKX53382.1"/>
    <property type="molecule type" value="Genomic_DNA"/>
</dbReference>
<gene>
    <name evidence="2" type="ORF">GUITHDRAFT_101085</name>
</gene>
<dbReference type="PaxDb" id="55529-EKX53382"/>
<evidence type="ECO:0000313" key="3">
    <source>
        <dbReference type="EnsemblProtists" id="EKX53382"/>
    </source>
</evidence>
<evidence type="ECO:0000313" key="4">
    <source>
        <dbReference type="Proteomes" id="UP000011087"/>
    </source>
</evidence>